<gene>
    <name evidence="1" type="primary">kpsS</name>
    <name evidence="1" type="ORF">CNECB9_470015</name>
</gene>
<evidence type="ECO:0000313" key="1">
    <source>
        <dbReference type="EMBL" id="SCU87504.1"/>
    </source>
</evidence>
<sequence>MPQGRSRVPSGEFSDPLDMLLRHKCLLLLQGPNGPFFLRLARRLASAGCRIRKVNFNRGDALFFPGRRAIGFRALMSQWPQFLAELLESEQIDAIVLFGQWRPHHRIAIELATQRGLPFYVFEEGYVRPWWITLETGEVKAGSHLRKLDLRALAEQPRPCRPQPVRFAFARMAWWSALYYLSGRLQKAGYPHYVHHRPFLWREAACWMRAAFRKCLYQVTARGLRERLLDAGGPGFFFLPLQFSTDSQLLHASRWTSNVEFIGHVVRSFSEHARDSDMLVIKHHPMERGHTDYAADIDVIARQHGVRHRIAYLHDGHVPSFLKRSLGVVVINSTVGIQALFHGVPVCVCGEAFYDKPGLTAAGHLDAFWKEPAAPCRDTFMKFYRYMLRTTQINASFYAGSVSGARHFPI</sequence>
<dbReference type="GO" id="GO:0015774">
    <property type="term" value="P:polysaccharide transport"/>
    <property type="evidence" value="ECO:0007669"/>
    <property type="project" value="InterPro"/>
</dbReference>
<dbReference type="GO" id="GO:0000271">
    <property type="term" value="P:polysaccharide biosynthetic process"/>
    <property type="evidence" value="ECO:0007669"/>
    <property type="project" value="InterPro"/>
</dbReference>
<proteinExistence type="predicted"/>
<protein>
    <submittedName>
        <fullName evidence="1">Capsule polysaccharide export protein KpsS</fullName>
    </submittedName>
</protein>
<dbReference type="Pfam" id="PF05159">
    <property type="entry name" value="Capsule_synth"/>
    <property type="match status" value="1"/>
</dbReference>
<reference evidence="1" key="1">
    <citation type="submission" date="2016-09" db="EMBL/GenBank/DDBJ databases">
        <authorList>
            <person name="Capua I."/>
            <person name="De Benedictis P."/>
            <person name="Joannis T."/>
            <person name="Lombin L.H."/>
            <person name="Cattoli G."/>
        </authorList>
    </citation>
    <scope>NUCLEOTIDE SEQUENCE</scope>
    <source>
        <strain evidence="1">B9</strain>
    </source>
</reference>
<dbReference type="EMBL" id="FMSH01000412">
    <property type="protein sequence ID" value="SCU87504.1"/>
    <property type="molecule type" value="Genomic_DNA"/>
</dbReference>
<name>A0A1K0IMB9_CUPNE</name>
<accession>A0A1K0IMB9</accession>
<dbReference type="InterPro" id="IPR007833">
    <property type="entry name" value="Capsule_polysaccharide_synth"/>
</dbReference>
<organism evidence="1">
    <name type="scientific">Cupriavidus necator</name>
    <name type="common">Alcaligenes eutrophus</name>
    <name type="synonym">Ralstonia eutropha</name>
    <dbReference type="NCBI Taxonomy" id="106590"/>
    <lineage>
        <taxon>Bacteria</taxon>
        <taxon>Pseudomonadati</taxon>
        <taxon>Pseudomonadota</taxon>
        <taxon>Betaproteobacteria</taxon>
        <taxon>Burkholderiales</taxon>
        <taxon>Burkholderiaceae</taxon>
        <taxon>Cupriavidus</taxon>
    </lineage>
</organism>
<dbReference type="CDD" id="cd16441">
    <property type="entry name" value="beta_Kdo_transferase_KpsS"/>
    <property type="match status" value="1"/>
</dbReference>
<dbReference type="AlphaFoldDB" id="A0A1K0IMB9"/>